<evidence type="ECO:0000313" key="2">
    <source>
        <dbReference type="Proteomes" id="UP000238523"/>
    </source>
</evidence>
<organism evidence="1 2">
    <name type="scientific">Rhizobium leguminosarum</name>
    <dbReference type="NCBI Taxonomy" id="384"/>
    <lineage>
        <taxon>Bacteria</taxon>
        <taxon>Pseudomonadati</taxon>
        <taxon>Pseudomonadota</taxon>
        <taxon>Alphaproteobacteria</taxon>
        <taxon>Hyphomicrobiales</taxon>
        <taxon>Rhizobiaceae</taxon>
        <taxon>Rhizobium/Agrobacterium group</taxon>
        <taxon>Rhizobium</taxon>
    </lineage>
</organism>
<reference evidence="1 2" key="1">
    <citation type="submission" date="2017-11" db="EMBL/GenBank/DDBJ databases">
        <title>Complete genome of Rhizobium leguminosarum Norway, an ineffective micro-symbiont.</title>
        <authorList>
            <person name="Hoffrichter A."/>
            <person name="Liang J."/>
            <person name="Brachmann A."/>
            <person name="Marin M."/>
        </authorList>
    </citation>
    <scope>NUCLEOTIDE SEQUENCE [LARGE SCALE GENOMIC DNA]</scope>
    <source>
        <strain evidence="1 2">Norway</strain>
    </source>
</reference>
<gene>
    <name evidence="1" type="ORF">CUJ84_Chr000104</name>
</gene>
<dbReference type="EMBL" id="CP025012">
    <property type="protein sequence ID" value="AUW40527.1"/>
    <property type="molecule type" value="Genomic_DNA"/>
</dbReference>
<sequence length="56" mass="6444">MILAWFYRVPIGETSRTRFDVISHLVNAAHVVTMDQLILRPAPGVFARYRRSLTLS</sequence>
<evidence type="ECO:0000313" key="1">
    <source>
        <dbReference type="EMBL" id="AUW40527.1"/>
    </source>
</evidence>
<accession>A0A2K9YX39</accession>
<proteinExistence type="predicted"/>
<protein>
    <submittedName>
        <fullName evidence="1">Uncharacterized protein</fullName>
    </submittedName>
</protein>
<dbReference type="AlphaFoldDB" id="A0A2K9YX39"/>
<dbReference type="Proteomes" id="UP000238523">
    <property type="component" value="Chromosome"/>
</dbReference>
<name>A0A2K9YX39_RHILE</name>